<dbReference type="EMBL" id="SZON01000665">
    <property type="protein sequence ID" value="TKI94626.1"/>
    <property type="molecule type" value="Genomic_DNA"/>
</dbReference>
<dbReference type="InterPro" id="IPR015424">
    <property type="entry name" value="PyrdxlP-dep_Trfase"/>
</dbReference>
<protein>
    <recommendedName>
        <fullName evidence="6">Aminotransferase</fullName>
        <ecNumber evidence="6">2.6.1.-</ecNumber>
    </recommendedName>
</protein>
<keyword evidence="5" id="KW-0663">Pyridoxal phosphate</keyword>
<evidence type="ECO:0000259" key="7">
    <source>
        <dbReference type="Pfam" id="PF00155"/>
    </source>
</evidence>
<comment type="caution">
    <text evidence="8">The sequence shown here is derived from an EMBL/GenBank/DDBJ whole genome shotgun (WGS) entry which is preliminary data.</text>
</comment>
<sequence>HTSIAHFPEMREKTIVINGLSKSHSMTGWRIGLLFAPSYLAGHILKVHQYNVTCATSIAQYAAIEALTAAKDAPKMMCHQYKKRRDYVYNRLIQMGLTVEKPTGAFYLFPYVGHLTSSSFDFALDLVKEAGLAVVPGTAFSEYGEGYLRLSYAYSIETLKEG</sequence>
<keyword evidence="4 6" id="KW-0808">Transferase</keyword>
<dbReference type="Gene3D" id="3.40.640.10">
    <property type="entry name" value="Type I PLP-dependent aspartate aminotransferase-like (Major domain)"/>
    <property type="match status" value="1"/>
</dbReference>
<dbReference type="Proteomes" id="UP000305222">
    <property type="component" value="Unassembled WGS sequence"/>
</dbReference>
<feature type="non-terminal residue" evidence="8">
    <location>
        <position position="1"/>
    </location>
</feature>
<evidence type="ECO:0000256" key="2">
    <source>
        <dbReference type="ARBA" id="ARBA00007441"/>
    </source>
</evidence>
<dbReference type="Gene3D" id="3.90.1150.10">
    <property type="entry name" value="Aspartate Aminotransferase, domain 1"/>
    <property type="match status" value="1"/>
</dbReference>
<comment type="similarity">
    <text evidence="2 6">Belongs to the class-I pyridoxal-phosphate-dependent aminotransferase family.</text>
</comment>
<evidence type="ECO:0000256" key="4">
    <source>
        <dbReference type="ARBA" id="ARBA00022679"/>
    </source>
</evidence>
<proteinExistence type="inferred from homology"/>
<organism evidence="8 9">
    <name type="scientific">Bacillus wiedmannii</name>
    <dbReference type="NCBI Taxonomy" id="1890302"/>
    <lineage>
        <taxon>Bacteria</taxon>
        <taxon>Bacillati</taxon>
        <taxon>Bacillota</taxon>
        <taxon>Bacilli</taxon>
        <taxon>Bacillales</taxon>
        <taxon>Bacillaceae</taxon>
        <taxon>Bacillus</taxon>
        <taxon>Bacillus cereus group</taxon>
    </lineage>
</organism>
<dbReference type="InterPro" id="IPR015422">
    <property type="entry name" value="PyrdxlP-dep_Trfase_small"/>
</dbReference>
<dbReference type="EC" id="2.6.1.-" evidence="6"/>
<dbReference type="AlphaFoldDB" id="A0A4U3AZ78"/>
<dbReference type="Pfam" id="PF00155">
    <property type="entry name" value="Aminotran_1_2"/>
    <property type="match status" value="1"/>
</dbReference>
<dbReference type="InterPro" id="IPR004839">
    <property type="entry name" value="Aminotransferase_I/II_large"/>
</dbReference>
<name>A0A4U3AZ78_9BACI</name>
<dbReference type="InterPro" id="IPR050596">
    <property type="entry name" value="AspAT/PAT-like"/>
</dbReference>
<dbReference type="InterPro" id="IPR004838">
    <property type="entry name" value="NHTrfase_class1_PyrdxlP-BS"/>
</dbReference>
<dbReference type="SUPFAM" id="SSF53383">
    <property type="entry name" value="PLP-dependent transferases"/>
    <property type="match status" value="1"/>
</dbReference>
<accession>A0A4U3AZ78</accession>
<feature type="non-terminal residue" evidence="8">
    <location>
        <position position="162"/>
    </location>
</feature>
<dbReference type="GO" id="GO:0030170">
    <property type="term" value="F:pyridoxal phosphate binding"/>
    <property type="evidence" value="ECO:0007669"/>
    <property type="project" value="InterPro"/>
</dbReference>
<evidence type="ECO:0000256" key="5">
    <source>
        <dbReference type="ARBA" id="ARBA00022898"/>
    </source>
</evidence>
<feature type="domain" description="Aminotransferase class I/classII large" evidence="7">
    <location>
        <begin position="9"/>
        <end position="161"/>
    </location>
</feature>
<reference evidence="8 9" key="1">
    <citation type="journal article" date="2019" name="Environ. Microbiol.">
        <title>An active ?-lactamase is a part of an orchestrated cell wall stress resistance network of Bacillus subtilis and related rhizosphere species.</title>
        <authorList>
            <person name="Bucher T."/>
            <person name="Keren-Paz A."/>
            <person name="Hausser J."/>
            <person name="Olender T."/>
            <person name="Cytryn E."/>
            <person name="Kolodkin-Gal I."/>
        </authorList>
    </citation>
    <scope>NUCLEOTIDE SEQUENCE [LARGE SCALE GENOMIC DNA]</scope>
    <source>
        <strain evidence="8 9">I5</strain>
    </source>
</reference>
<dbReference type="InterPro" id="IPR015421">
    <property type="entry name" value="PyrdxlP-dep_Trfase_major"/>
</dbReference>
<evidence type="ECO:0000256" key="3">
    <source>
        <dbReference type="ARBA" id="ARBA00022576"/>
    </source>
</evidence>
<comment type="cofactor">
    <cofactor evidence="1 6">
        <name>pyridoxal 5'-phosphate</name>
        <dbReference type="ChEBI" id="CHEBI:597326"/>
    </cofactor>
</comment>
<evidence type="ECO:0000256" key="6">
    <source>
        <dbReference type="RuleBase" id="RU000481"/>
    </source>
</evidence>
<evidence type="ECO:0000313" key="8">
    <source>
        <dbReference type="EMBL" id="TKI94626.1"/>
    </source>
</evidence>
<dbReference type="CDD" id="cd00609">
    <property type="entry name" value="AAT_like"/>
    <property type="match status" value="1"/>
</dbReference>
<gene>
    <name evidence="8" type="ORF">FC699_15140</name>
</gene>
<dbReference type="GO" id="GO:0006520">
    <property type="term" value="P:amino acid metabolic process"/>
    <property type="evidence" value="ECO:0007669"/>
    <property type="project" value="InterPro"/>
</dbReference>
<dbReference type="PROSITE" id="PS00105">
    <property type="entry name" value="AA_TRANSFER_CLASS_1"/>
    <property type="match status" value="1"/>
</dbReference>
<dbReference type="PANTHER" id="PTHR46383">
    <property type="entry name" value="ASPARTATE AMINOTRANSFERASE"/>
    <property type="match status" value="1"/>
</dbReference>
<keyword evidence="3 6" id="KW-0032">Aminotransferase</keyword>
<dbReference type="PANTHER" id="PTHR46383:SF4">
    <property type="entry name" value="AMINOTRANSFERASE"/>
    <property type="match status" value="1"/>
</dbReference>
<dbReference type="GO" id="GO:0008483">
    <property type="term" value="F:transaminase activity"/>
    <property type="evidence" value="ECO:0007669"/>
    <property type="project" value="UniProtKB-KW"/>
</dbReference>
<evidence type="ECO:0000256" key="1">
    <source>
        <dbReference type="ARBA" id="ARBA00001933"/>
    </source>
</evidence>
<evidence type="ECO:0000313" key="9">
    <source>
        <dbReference type="Proteomes" id="UP000305222"/>
    </source>
</evidence>